<dbReference type="AlphaFoldDB" id="A0A9N9HJ26"/>
<comment type="caution">
    <text evidence="2">The sequence shown here is derived from an EMBL/GenBank/DDBJ whole genome shotgun (WGS) entry which is preliminary data.</text>
</comment>
<feature type="compositionally biased region" description="Basic residues" evidence="1">
    <location>
        <begin position="61"/>
        <end position="72"/>
    </location>
</feature>
<organism evidence="2 3">
    <name type="scientific">Funneliformis mosseae</name>
    <name type="common">Endomycorrhizal fungus</name>
    <name type="synonym">Glomus mosseae</name>
    <dbReference type="NCBI Taxonomy" id="27381"/>
    <lineage>
        <taxon>Eukaryota</taxon>
        <taxon>Fungi</taxon>
        <taxon>Fungi incertae sedis</taxon>
        <taxon>Mucoromycota</taxon>
        <taxon>Glomeromycotina</taxon>
        <taxon>Glomeromycetes</taxon>
        <taxon>Glomerales</taxon>
        <taxon>Glomeraceae</taxon>
        <taxon>Funneliformis</taxon>
    </lineage>
</organism>
<gene>
    <name evidence="2" type="ORF">FMOSSE_LOCUS13109</name>
</gene>
<dbReference type="EMBL" id="CAJVPP010007203">
    <property type="protein sequence ID" value="CAG8685388.1"/>
    <property type="molecule type" value="Genomic_DNA"/>
</dbReference>
<accession>A0A9N9HJ26</accession>
<feature type="compositionally biased region" description="Polar residues" evidence="1">
    <location>
        <begin position="78"/>
        <end position="92"/>
    </location>
</feature>
<proteinExistence type="predicted"/>
<evidence type="ECO:0000313" key="3">
    <source>
        <dbReference type="Proteomes" id="UP000789375"/>
    </source>
</evidence>
<feature type="non-terminal residue" evidence="2">
    <location>
        <position position="1"/>
    </location>
</feature>
<reference evidence="2" key="1">
    <citation type="submission" date="2021-06" db="EMBL/GenBank/DDBJ databases">
        <authorList>
            <person name="Kallberg Y."/>
            <person name="Tangrot J."/>
            <person name="Rosling A."/>
        </authorList>
    </citation>
    <scope>NUCLEOTIDE SEQUENCE</scope>
    <source>
        <strain evidence="2">87-6 pot B 2015</strain>
    </source>
</reference>
<evidence type="ECO:0000256" key="1">
    <source>
        <dbReference type="SAM" id="MobiDB-lite"/>
    </source>
</evidence>
<feature type="region of interest" description="Disordered" evidence="1">
    <location>
        <begin position="61"/>
        <end position="92"/>
    </location>
</feature>
<name>A0A9N9HJ26_FUNMO</name>
<dbReference type="Proteomes" id="UP000789375">
    <property type="component" value="Unassembled WGS sequence"/>
</dbReference>
<keyword evidence="3" id="KW-1185">Reference proteome</keyword>
<sequence length="123" mass="14045">QSKSTSINTQTEISTLPSIKEHEELILFTNETEQMDINDNTESITKKLELQNIQNPLKTKTKGRSLTKRYKSSVKIEQGNSRNTKSSSNHNTYKCRICGQLSHNAAYHKKGKDNILKEHDVNI</sequence>
<evidence type="ECO:0000313" key="2">
    <source>
        <dbReference type="EMBL" id="CAG8685388.1"/>
    </source>
</evidence>
<protein>
    <submittedName>
        <fullName evidence="2">4403_t:CDS:1</fullName>
    </submittedName>
</protein>